<accession>A0A7J5BMU5</accession>
<organism evidence="1 2">
    <name type="scientific">Pseudoclavibacter chungangensis</name>
    <dbReference type="NCBI Taxonomy" id="587635"/>
    <lineage>
        <taxon>Bacteria</taxon>
        <taxon>Bacillati</taxon>
        <taxon>Actinomycetota</taxon>
        <taxon>Actinomycetes</taxon>
        <taxon>Micrococcales</taxon>
        <taxon>Microbacteriaceae</taxon>
        <taxon>Pseudoclavibacter</taxon>
    </lineage>
</organism>
<sequence length="61" mass="6357">MRYETSQDEVFVGLSSVAVPLAAGTGSPASLAVIYLNHGVDVAEIAGALEEAARRVEQALR</sequence>
<dbReference type="SUPFAM" id="SSF55781">
    <property type="entry name" value="GAF domain-like"/>
    <property type="match status" value="1"/>
</dbReference>
<dbReference type="Gene3D" id="3.30.450.40">
    <property type="match status" value="1"/>
</dbReference>
<dbReference type="RefSeq" id="WP_158041920.1">
    <property type="nucleotide sequence ID" value="NZ_JACCFV010000001.1"/>
</dbReference>
<dbReference type="AlphaFoldDB" id="A0A7J5BMU5"/>
<reference evidence="1 2" key="1">
    <citation type="submission" date="2019-09" db="EMBL/GenBank/DDBJ databases">
        <title>Phylogeny of genus Pseudoclavibacter and closely related genus.</title>
        <authorList>
            <person name="Li Y."/>
        </authorList>
    </citation>
    <scope>NUCLEOTIDE SEQUENCE [LARGE SCALE GENOMIC DNA]</scope>
    <source>
        <strain evidence="1 2">DSM 23821</strain>
    </source>
</reference>
<proteinExistence type="predicted"/>
<gene>
    <name evidence="1" type="ORF">F8O01_16020</name>
</gene>
<keyword evidence="2" id="KW-1185">Reference proteome</keyword>
<protein>
    <recommendedName>
        <fullName evidence="3">IclR-ED domain-containing protein</fullName>
    </recommendedName>
</protein>
<evidence type="ECO:0000313" key="2">
    <source>
        <dbReference type="Proteomes" id="UP000467240"/>
    </source>
</evidence>
<dbReference type="EMBL" id="WBJZ01000027">
    <property type="protein sequence ID" value="KAB1652836.1"/>
    <property type="molecule type" value="Genomic_DNA"/>
</dbReference>
<dbReference type="InterPro" id="IPR029016">
    <property type="entry name" value="GAF-like_dom_sf"/>
</dbReference>
<name>A0A7J5BMU5_9MICO</name>
<dbReference type="Proteomes" id="UP000467240">
    <property type="component" value="Unassembled WGS sequence"/>
</dbReference>
<comment type="caution">
    <text evidence="1">The sequence shown here is derived from an EMBL/GenBank/DDBJ whole genome shotgun (WGS) entry which is preliminary data.</text>
</comment>
<evidence type="ECO:0008006" key="3">
    <source>
        <dbReference type="Google" id="ProtNLM"/>
    </source>
</evidence>
<evidence type="ECO:0000313" key="1">
    <source>
        <dbReference type="EMBL" id="KAB1652836.1"/>
    </source>
</evidence>